<gene>
    <name evidence="2" type="ORF">ABEB36_006487</name>
</gene>
<evidence type="ECO:0000259" key="1">
    <source>
        <dbReference type="SMART" id="SM00256"/>
    </source>
</evidence>
<feature type="domain" description="F-box" evidence="1">
    <location>
        <begin position="25"/>
        <end position="63"/>
    </location>
</feature>
<name>A0ABD1EQQ7_HYPHA</name>
<dbReference type="InterPro" id="IPR001810">
    <property type="entry name" value="F-box_dom"/>
</dbReference>
<protein>
    <recommendedName>
        <fullName evidence="1">F-box domain-containing protein</fullName>
    </recommendedName>
</protein>
<dbReference type="InterPro" id="IPR036047">
    <property type="entry name" value="F-box-like_dom_sf"/>
</dbReference>
<dbReference type="SUPFAM" id="SSF81383">
    <property type="entry name" value="F-box domain"/>
    <property type="match status" value="1"/>
</dbReference>
<dbReference type="Proteomes" id="UP001566132">
    <property type="component" value="Unassembled WGS sequence"/>
</dbReference>
<dbReference type="AlphaFoldDB" id="A0ABD1EQQ7"/>
<accession>A0ABD1EQQ7</accession>
<evidence type="ECO:0000313" key="2">
    <source>
        <dbReference type="EMBL" id="KAL1501099.1"/>
    </source>
</evidence>
<dbReference type="SMART" id="SM00256">
    <property type="entry name" value="FBOX"/>
    <property type="match status" value="1"/>
</dbReference>
<sequence>MNIMEKMDISNVESDSAMQTNPYAYHILKLVTRFLEMPDLVACSQVCKSWRDTMKDPSIWTNRALISCALHFASTWFGLEHCLDTVEVYGMPMSDEMYINLESLKHFQVHVHRCDTMILYDDDSPEELGTVGINPSLGNLITFIVSTPQVIRLNELEIMKNLAKLYIDVRFFHQHFFSTSHKYLENLWFFGIGYTFTSDSEVPKCNSILAELFANNLKNIMSLAFRHLLKDYQILTSVSTLPKLKCLELTVDNAKNNLADFLPFCQNIDSLHLIFRWPIKVYPNVDELAIYNGRLLDVLSSMSNTLKFFTWEIDYNYYQFISRVLDPPVGEFKIPFWNPRFTGCSKPTAIVRDDLEGFLHNEMPNTVIGVKFNPNLVKCWKCDTTVYPNIHGFLGWRSAMNTDGYDYAH</sequence>
<keyword evidence="3" id="KW-1185">Reference proteome</keyword>
<dbReference type="Pfam" id="PF12937">
    <property type="entry name" value="F-box-like"/>
    <property type="match status" value="1"/>
</dbReference>
<dbReference type="Gene3D" id="1.20.1280.50">
    <property type="match status" value="1"/>
</dbReference>
<dbReference type="EMBL" id="JBDJPC010000005">
    <property type="protein sequence ID" value="KAL1501099.1"/>
    <property type="molecule type" value="Genomic_DNA"/>
</dbReference>
<evidence type="ECO:0000313" key="3">
    <source>
        <dbReference type="Proteomes" id="UP001566132"/>
    </source>
</evidence>
<proteinExistence type="predicted"/>
<reference evidence="2 3" key="1">
    <citation type="submission" date="2024-05" db="EMBL/GenBank/DDBJ databases">
        <title>Genetic variation in Jamaican populations of the coffee berry borer (Hypothenemus hampei).</title>
        <authorList>
            <person name="Errbii M."/>
            <person name="Myrie A."/>
        </authorList>
    </citation>
    <scope>NUCLEOTIDE SEQUENCE [LARGE SCALE GENOMIC DNA]</scope>
    <source>
        <strain evidence="2">JA-Hopewell-2020-01-JO</strain>
        <tissue evidence="2">Whole body</tissue>
    </source>
</reference>
<organism evidence="2 3">
    <name type="scientific">Hypothenemus hampei</name>
    <name type="common">Coffee berry borer</name>
    <dbReference type="NCBI Taxonomy" id="57062"/>
    <lineage>
        <taxon>Eukaryota</taxon>
        <taxon>Metazoa</taxon>
        <taxon>Ecdysozoa</taxon>
        <taxon>Arthropoda</taxon>
        <taxon>Hexapoda</taxon>
        <taxon>Insecta</taxon>
        <taxon>Pterygota</taxon>
        <taxon>Neoptera</taxon>
        <taxon>Endopterygota</taxon>
        <taxon>Coleoptera</taxon>
        <taxon>Polyphaga</taxon>
        <taxon>Cucujiformia</taxon>
        <taxon>Curculionidae</taxon>
        <taxon>Scolytinae</taxon>
        <taxon>Hypothenemus</taxon>
    </lineage>
</organism>
<comment type="caution">
    <text evidence="2">The sequence shown here is derived from an EMBL/GenBank/DDBJ whole genome shotgun (WGS) entry which is preliminary data.</text>
</comment>